<dbReference type="Gene3D" id="3.50.70.10">
    <property type="match status" value="1"/>
</dbReference>
<protein>
    <recommendedName>
        <fullName evidence="1">Chalcone isomerase domain-containing protein</fullName>
    </recommendedName>
</protein>
<proteinExistence type="predicted"/>
<dbReference type="Pfam" id="PF16036">
    <property type="entry name" value="Chalcone_3"/>
    <property type="match status" value="1"/>
</dbReference>
<dbReference type="Proteomes" id="UP000429555">
    <property type="component" value="Unassembled WGS sequence"/>
</dbReference>
<dbReference type="InterPro" id="IPR016088">
    <property type="entry name" value="Chalcone_isomerase_3-sand"/>
</dbReference>
<name>A0A6I4L001_9PSED</name>
<accession>A0A6I4L001</accession>
<reference evidence="2 3" key="1">
    <citation type="submission" date="2019-11" db="EMBL/GenBank/DDBJ databases">
        <title>Pseudomonas flavidum sp. nov., isolated from Baiyang Lake.</title>
        <authorList>
            <person name="Zhao Y."/>
        </authorList>
    </citation>
    <scope>NUCLEOTIDE SEQUENCE [LARGE SCALE GENOMIC DNA]</scope>
    <source>
        <strain evidence="3">R-22-3 w-18</strain>
    </source>
</reference>
<gene>
    <name evidence="2" type="ORF">GJV18_12080</name>
</gene>
<keyword evidence="3" id="KW-1185">Reference proteome</keyword>
<evidence type="ECO:0000313" key="2">
    <source>
        <dbReference type="EMBL" id="MVW76056.1"/>
    </source>
</evidence>
<sequence length="188" mass="21605">MHITPILAITLLLGLALPALGNERLREANFTRQVQLEQNALELKNQDVLTYLWVDVYAAAFYAAPDTRPDIAVDERLSQRLELYYFRDIKREDVIKAAWVTLERQHNNETLERLRPLVDALHQHFADIRSGDRYALAYHPDRGLTLERNGETLFNSADPLLARAYLGIWLAPNGLSDKLRDNLLASRE</sequence>
<organism evidence="2 3">
    <name type="scientific">Pseudomonas xionganensis</name>
    <dbReference type="NCBI Taxonomy" id="2654845"/>
    <lineage>
        <taxon>Bacteria</taxon>
        <taxon>Pseudomonadati</taxon>
        <taxon>Pseudomonadota</taxon>
        <taxon>Gammaproteobacteria</taxon>
        <taxon>Pseudomonadales</taxon>
        <taxon>Pseudomonadaceae</taxon>
        <taxon>Pseudomonas</taxon>
    </lineage>
</organism>
<dbReference type="EMBL" id="WKJZ01000001">
    <property type="protein sequence ID" value="MVW76056.1"/>
    <property type="molecule type" value="Genomic_DNA"/>
</dbReference>
<comment type="caution">
    <text evidence="2">The sequence shown here is derived from an EMBL/GenBank/DDBJ whole genome shotgun (WGS) entry which is preliminary data.</text>
</comment>
<evidence type="ECO:0000313" key="3">
    <source>
        <dbReference type="Proteomes" id="UP000429555"/>
    </source>
</evidence>
<evidence type="ECO:0000259" key="1">
    <source>
        <dbReference type="Pfam" id="PF16036"/>
    </source>
</evidence>
<dbReference type="InterPro" id="IPR016087">
    <property type="entry name" value="Chalcone_isomerase"/>
</dbReference>
<feature type="domain" description="Chalcone isomerase" evidence="1">
    <location>
        <begin position="25"/>
        <end position="184"/>
    </location>
</feature>
<dbReference type="AlphaFoldDB" id="A0A6I4L001"/>
<dbReference type="RefSeq" id="WP_160345736.1">
    <property type="nucleotide sequence ID" value="NZ_WKJZ01000001.1"/>
</dbReference>